<dbReference type="Gene3D" id="3.30.700.10">
    <property type="entry name" value="Glycoprotein, Type 4 Pilin"/>
    <property type="match status" value="1"/>
</dbReference>
<dbReference type="GO" id="GO:0009289">
    <property type="term" value="C:pilus"/>
    <property type="evidence" value="ECO:0007669"/>
    <property type="project" value="InterPro"/>
</dbReference>
<dbReference type="InterPro" id="IPR012902">
    <property type="entry name" value="N_methyl_site"/>
</dbReference>
<name>A0A0F9Y8T4_9ZZZZ</name>
<evidence type="ECO:0000256" key="2">
    <source>
        <dbReference type="ARBA" id="ARBA00022481"/>
    </source>
</evidence>
<evidence type="ECO:0000256" key="6">
    <source>
        <dbReference type="SAM" id="Phobius"/>
    </source>
</evidence>
<evidence type="ECO:0000256" key="4">
    <source>
        <dbReference type="ARBA" id="ARBA00022989"/>
    </source>
</evidence>
<gene>
    <name evidence="7" type="ORF">LCGC14_0120300</name>
</gene>
<reference evidence="7" key="1">
    <citation type="journal article" date="2015" name="Nature">
        <title>Complex archaea that bridge the gap between prokaryotes and eukaryotes.</title>
        <authorList>
            <person name="Spang A."/>
            <person name="Saw J.H."/>
            <person name="Jorgensen S.L."/>
            <person name="Zaremba-Niedzwiedzka K."/>
            <person name="Martijn J."/>
            <person name="Lind A.E."/>
            <person name="van Eijk R."/>
            <person name="Schleper C."/>
            <person name="Guy L."/>
            <person name="Ettema T.J."/>
        </authorList>
    </citation>
    <scope>NUCLEOTIDE SEQUENCE</scope>
</reference>
<dbReference type="Pfam" id="PF00114">
    <property type="entry name" value="Pilin"/>
    <property type="match status" value="1"/>
</dbReference>
<evidence type="ECO:0000256" key="3">
    <source>
        <dbReference type="ARBA" id="ARBA00022692"/>
    </source>
</evidence>
<dbReference type="SUPFAM" id="SSF54523">
    <property type="entry name" value="Pili subunits"/>
    <property type="match status" value="1"/>
</dbReference>
<dbReference type="AlphaFoldDB" id="A0A0F9Y8T4"/>
<dbReference type="EMBL" id="LAZR01000037">
    <property type="protein sequence ID" value="KKO01049.1"/>
    <property type="molecule type" value="Genomic_DNA"/>
</dbReference>
<dbReference type="Pfam" id="PF07963">
    <property type="entry name" value="N_methyl"/>
    <property type="match status" value="1"/>
</dbReference>
<dbReference type="NCBIfam" id="TIGR02532">
    <property type="entry name" value="IV_pilin_GFxxxE"/>
    <property type="match status" value="1"/>
</dbReference>
<keyword evidence="2" id="KW-0488">Methylation</keyword>
<organism evidence="7">
    <name type="scientific">marine sediment metagenome</name>
    <dbReference type="NCBI Taxonomy" id="412755"/>
    <lineage>
        <taxon>unclassified sequences</taxon>
        <taxon>metagenomes</taxon>
        <taxon>ecological metagenomes</taxon>
    </lineage>
</organism>
<evidence type="ECO:0008006" key="8">
    <source>
        <dbReference type="Google" id="ProtNLM"/>
    </source>
</evidence>
<evidence type="ECO:0000256" key="1">
    <source>
        <dbReference type="ARBA" id="ARBA00004167"/>
    </source>
</evidence>
<dbReference type="InterPro" id="IPR001082">
    <property type="entry name" value="Pilin"/>
</dbReference>
<proteinExistence type="predicted"/>
<feature type="transmembrane region" description="Helical" evidence="6">
    <location>
        <begin position="16"/>
        <end position="37"/>
    </location>
</feature>
<comment type="caution">
    <text evidence="7">The sequence shown here is derived from an EMBL/GenBank/DDBJ whole genome shotgun (WGS) entry which is preliminary data.</text>
</comment>
<comment type="subcellular location">
    <subcellularLocation>
        <location evidence="1">Membrane</location>
        <topology evidence="1">Single-pass membrane protein</topology>
    </subcellularLocation>
</comment>
<dbReference type="PANTHER" id="PTHR30093:SF44">
    <property type="entry name" value="TYPE II SECRETION SYSTEM CORE PROTEIN G"/>
    <property type="match status" value="1"/>
</dbReference>
<sequence length="159" mass="16919">MPKPAQPVTRNTKQGGFTLIELLIVIAIIGVLSAVAVPQYQSYTQRAEATSAYTTLRSLQTGFDAAIASGINPSDEFTSDTAFEDFVGFDNGSVSGGNTVSYANIGTNTPSIIFTFGSFGGNDSNTMRVVRENNGSWNCSATIQSNIRPRGCQDDFPTN</sequence>
<dbReference type="GO" id="GO:0016020">
    <property type="term" value="C:membrane"/>
    <property type="evidence" value="ECO:0007669"/>
    <property type="project" value="UniProtKB-SubCell"/>
</dbReference>
<accession>A0A0F9Y8T4</accession>
<keyword evidence="3 6" id="KW-0812">Transmembrane</keyword>
<dbReference type="InterPro" id="IPR045584">
    <property type="entry name" value="Pilin-like"/>
</dbReference>
<dbReference type="GO" id="GO:0007155">
    <property type="term" value="P:cell adhesion"/>
    <property type="evidence" value="ECO:0007669"/>
    <property type="project" value="InterPro"/>
</dbReference>
<dbReference type="PANTHER" id="PTHR30093">
    <property type="entry name" value="GENERAL SECRETION PATHWAY PROTEIN G"/>
    <property type="match status" value="1"/>
</dbReference>
<protein>
    <recommendedName>
        <fullName evidence="8">Pilin</fullName>
    </recommendedName>
</protein>
<evidence type="ECO:0000313" key="7">
    <source>
        <dbReference type="EMBL" id="KKO01049.1"/>
    </source>
</evidence>
<dbReference type="PROSITE" id="PS00409">
    <property type="entry name" value="PROKAR_NTER_METHYL"/>
    <property type="match status" value="1"/>
</dbReference>
<keyword evidence="5 6" id="KW-0472">Membrane</keyword>
<evidence type="ECO:0000256" key="5">
    <source>
        <dbReference type="ARBA" id="ARBA00023136"/>
    </source>
</evidence>
<keyword evidence="4 6" id="KW-1133">Transmembrane helix</keyword>